<dbReference type="GO" id="GO:0003676">
    <property type="term" value="F:nucleic acid binding"/>
    <property type="evidence" value="ECO:0007669"/>
    <property type="project" value="InterPro"/>
</dbReference>
<proteinExistence type="predicted"/>
<evidence type="ECO:0000313" key="3">
    <source>
        <dbReference type="EMBL" id="CAI5722357.1"/>
    </source>
</evidence>
<accession>A0AAV0TK04</accession>
<dbReference type="SUPFAM" id="SSF53098">
    <property type="entry name" value="Ribonuclease H-like"/>
    <property type="match status" value="1"/>
</dbReference>
<feature type="region of interest" description="Disordered" evidence="1">
    <location>
        <begin position="294"/>
        <end position="360"/>
    </location>
</feature>
<feature type="region of interest" description="Disordered" evidence="1">
    <location>
        <begin position="810"/>
        <end position="843"/>
    </location>
</feature>
<dbReference type="GO" id="GO:0004523">
    <property type="term" value="F:RNA-DNA hybrid ribonuclease activity"/>
    <property type="evidence" value="ECO:0007669"/>
    <property type="project" value="InterPro"/>
</dbReference>
<feature type="domain" description="RNase H type-1" evidence="2">
    <location>
        <begin position="7"/>
        <end position="143"/>
    </location>
</feature>
<name>A0AAV0TK04_HYABA</name>
<feature type="compositionally biased region" description="Low complexity" evidence="1">
    <location>
        <begin position="818"/>
        <end position="835"/>
    </location>
</feature>
<dbReference type="EMBL" id="CANTFL010000418">
    <property type="protein sequence ID" value="CAI5722357.1"/>
    <property type="molecule type" value="Genomic_DNA"/>
</dbReference>
<sequence length="843" mass="93485">MPDPDPEFAAWTLFFDEAFRRRSRQHGAGAGAGATLFQGTVNKWNVACFLPSSTHTNNTAEYMALIEGLSGALHHGVISLTVKGDSALILEHVRGRYSCNNDRLRRLRNKARRLLHRFDHYELIHVDRMENQAADILANRALDSQRTKTECFAHGIDGVGCSTHAIATGPAIAAGTSRRPTVSATGPVDMDILSGDEAGEDNLEDDDAAADVIRRDRGRTFPVLPVTADSVPSRHSRLKLRSKLSEDELEAARLEVKQVADEFADKLTDADDWETAEVYLAALTPSLYAALLPFSQRPRPPGHPRRQELSSGRQRGRQRPPPTPGNQQLNEALDHLDNIQHGSQPSQPAIRKARRRAGRIRSAMKRTLLRKKFRVHEKACMQQVLSEASPDPEFTGGEAAPTRCPIARAAVHDYFQGVNTPQRDFNFDDRAGATFRNLLSALPPASAAMDALTMDITPDDVEVAVHKSHAHSSPVPASRLWIVSRISTMKRKSGDIGSLWVDVKNHLATRGLKLTTETVLTEAGTEVEMMLQLKLPHRSQPLQHSDITRQLRHHFKLTELERWKGLSTQSSVVRAIGGVGSCFLSRGGGMSDAEFRFALQARVDLVPTRSVLRRWNELGGATCRHPRCHHDETLPHVLQHCPGNSRAIDGRHDRVLGIIKKAVEPIVSKSSSRLTACFDTYVEGLPGRQLRPDIHIFDAASRTAYICDLAIAFEAQKTDDPATGNMRVRNAEKLVKYQRAKEFLETMGWRVQVSALVYGSLGSVLPSNYKVSTEQLRLTKRHANQLNRRISVARVQESYKIWRFHSGKLNSGDTSRNSRPTVAPTATSPSPSTRTNDPCARPV</sequence>
<dbReference type="Pfam" id="PF13456">
    <property type="entry name" value="RVT_3"/>
    <property type="match status" value="1"/>
</dbReference>
<dbReference type="AlphaFoldDB" id="A0AAV0TK04"/>
<dbReference type="PANTHER" id="PTHR46387:SF2">
    <property type="entry name" value="RIBONUCLEASE HI"/>
    <property type="match status" value="1"/>
</dbReference>
<protein>
    <recommendedName>
        <fullName evidence="2">RNase H type-1 domain-containing protein</fullName>
    </recommendedName>
</protein>
<evidence type="ECO:0000256" key="1">
    <source>
        <dbReference type="SAM" id="MobiDB-lite"/>
    </source>
</evidence>
<organism evidence="3 4">
    <name type="scientific">Hyaloperonospora brassicae</name>
    <name type="common">Brassica downy mildew</name>
    <name type="synonym">Peronospora brassicae</name>
    <dbReference type="NCBI Taxonomy" id="162125"/>
    <lineage>
        <taxon>Eukaryota</taxon>
        <taxon>Sar</taxon>
        <taxon>Stramenopiles</taxon>
        <taxon>Oomycota</taxon>
        <taxon>Peronosporomycetes</taxon>
        <taxon>Peronosporales</taxon>
        <taxon>Peronosporaceae</taxon>
        <taxon>Hyaloperonospora</taxon>
    </lineage>
</organism>
<dbReference type="PROSITE" id="PS50879">
    <property type="entry name" value="RNASE_H_1"/>
    <property type="match status" value="1"/>
</dbReference>
<feature type="compositionally biased region" description="Basic residues" evidence="1">
    <location>
        <begin position="351"/>
        <end position="360"/>
    </location>
</feature>
<gene>
    <name evidence="3" type="ORF">HBR001_LOCUS2850</name>
</gene>
<dbReference type="Proteomes" id="UP001162031">
    <property type="component" value="Unassembled WGS sequence"/>
</dbReference>
<evidence type="ECO:0000259" key="2">
    <source>
        <dbReference type="PROSITE" id="PS50879"/>
    </source>
</evidence>
<reference evidence="3" key="1">
    <citation type="submission" date="2022-12" db="EMBL/GenBank/DDBJ databases">
        <authorList>
            <person name="Webb A."/>
        </authorList>
    </citation>
    <scope>NUCLEOTIDE SEQUENCE</scope>
    <source>
        <strain evidence="3">Hp1</strain>
    </source>
</reference>
<evidence type="ECO:0000313" key="4">
    <source>
        <dbReference type="Proteomes" id="UP001162031"/>
    </source>
</evidence>
<comment type="caution">
    <text evidence="3">The sequence shown here is derived from an EMBL/GenBank/DDBJ whole genome shotgun (WGS) entry which is preliminary data.</text>
</comment>
<dbReference type="InterPro" id="IPR012337">
    <property type="entry name" value="RNaseH-like_sf"/>
</dbReference>
<dbReference type="InterPro" id="IPR002156">
    <property type="entry name" value="RNaseH_domain"/>
</dbReference>
<dbReference type="CDD" id="cd09279">
    <property type="entry name" value="RNase_HI_like"/>
    <property type="match status" value="1"/>
</dbReference>
<dbReference type="PANTHER" id="PTHR46387">
    <property type="entry name" value="POLYNUCLEOTIDYL TRANSFERASE, RIBONUCLEASE H-LIKE SUPERFAMILY PROTEIN"/>
    <property type="match status" value="1"/>
</dbReference>
<dbReference type="Gene3D" id="3.30.420.10">
    <property type="entry name" value="Ribonuclease H-like superfamily/Ribonuclease H"/>
    <property type="match status" value="1"/>
</dbReference>
<keyword evidence="4" id="KW-1185">Reference proteome</keyword>
<dbReference type="InterPro" id="IPR036397">
    <property type="entry name" value="RNaseH_sf"/>
</dbReference>